<dbReference type="InterPro" id="IPR036942">
    <property type="entry name" value="Beta-barrel_TonB_sf"/>
</dbReference>
<keyword evidence="16" id="KW-1185">Reference proteome</keyword>
<dbReference type="PANTHER" id="PTHR30069">
    <property type="entry name" value="TONB-DEPENDENT OUTER MEMBRANE RECEPTOR"/>
    <property type="match status" value="1"/>
</dbReference>
<dbReference type="InterPro" id="IPR037066">
    <property type="entry name" value="Plug_dom_sf"/>
</dbReference>
<evidence type="ECO:0000256" key="5">
    <source>
        <dbReference type="ARBA" id="ARBA00022692"/>
    </source>
</evidence>
<keyword evidence="5 11" id="KW-0812">Transmembrane</keyword>
<keyword evidence="8 11" id="KW-0472">Membrane</keyword>
<evidence type="ECO:0000313" key="15">
    <source>
        <dbReference type="EMBL" id="NKN31871.1"/>
    </source>
</evidence>
<dbReference type="PANTHER" id="PTHR30069:SF29">
    <property type="entry name" value="HEMOGLOBIN AND HEMOGLOBIN-HAPTOGLOBIN-BINDING PROTEIN 1-RELATED"/>
    <property type="match status" value="1"/>
</dbReference>
<evidence type="ECO:0000256" key="10">
    <source>
        <dbReference type="ARBA" id="ARBA00023237"/>
    </source>
</evidence>
<dbReference type="SUPFAM" id="SSF56935">
    <property type="entry name" value="Porins"/>
    <property type="match status" value="1"/>
</dbReference>
<keyword evidence="6" id="KW-0732">Signal</keyword>
<keyword evidence="3 11" id="KW-0813">Transport</keyword>
<evidence type="ECO:0000313" key="16">
    <source>
        <dbReference type="Proteomes" id="UP000740754"/>
    </source>
</evidence>
<dbReference type="Gene3D" id="2.40.170.20">
    <property type="entry name" value="TonB-dependent receptor, beta-barrel domain"/>
    <property type="match status" value="1"/>
</dbReference>
<proteinExistence type="inferred from homology"/>
<evidence type="ECO:0000259" key="13">
    <source>
        <dbReference type="Pfam" id="PF00593"/>
    </source>
</evidence>
<comment type="similarity">
    <text evidence="2">Belongs to the TonB-dependent receptor family. Hemoglobin/haptoglobin binding protein subfamily.</text>
</comment>
<organism evidence="15 16">
    <name type="scientific">Marichromatium bheemlicum</name>
    <dbReference type="NCBI Taxonomy" id="365339"/>
    <lineage>
        <taxon>Bacteria</taxon>
        <taxon>Pseudomonadati</taxon>
        <taxon>Pseudomonadota</taxon>
        <taxon>Gammaproteobacteria</taxon>
        <taxon>Chromatiales</taxon>
        <taxon>Chromatiaceae</taxon>
        <taxon>Marichromatium</taxon>
    </lineage>
</organism>
<evidence type="ECO:0000256" key="1">
    <source>
        <dbReference type="ARBA" id="ARBA00004571"/>
    </source>
</evidence>
<evidence type="ECO:0000256" key="6">
    <source>
        <dbReference type="ARBA" id="ARBA00022729"/>
    </source>
</evidence>
<gene>
    <name evidence="15" type="ORF">HF203_01345</name>
</gene>
<dbReference type="Proteomes" id="UP000740754">
    <property type="component" value="Unassembled WGS sequence"/>
</dbReference>
<sequence length="690" mass="76752">MNLFRFVSGWREGCACSQWGLRLGRLICASALAWGAGLLTGAALAGDEEQIEGLLDLLETETRLATRSGMNADFVPGMATILLGDEMLARGARTVWEALALVPGISPALEVTGERQVLSRGVGHGYGSGNIKILLDGVSMNSTLMATANPVLNIPLEQIERIEVIRGPGSSVHGEYAFAGVVNLITRTRDRALGVMAGEGAERGINGRWFWEDPTRDLAFSINLAGVEADGVEAWVERDALGPLALDGLSNAPGPANTALRHHALFSDLRWGASFAKLRLIDDATGDHFGINHFLPPDDGNLAARQRYLALQLGHRLTLTEEGEVELRAEAISHERDRDRLFVFPAGYLGEAAVFMDQDYRERRYELAADLHWYGVQGHALLLGLEAAHVEVDEARWTWSGYPLALDPDWLDDDRSRRILSALVQDQFNLGERVMLTATLRYDDYSDVGGLFSPRLAAVWRIDASNILKLQYARAFRPPTFYELDYARSPRLRAGEIASYEFGYIFKRPSWETRLILFHSDLTRPIQFDDRDLDGFINGPDAVLQGVELEYQHRFGAHFKVDANLSLVNARRRDGDEPLAGGADLLANLALLWRPRERWTAALQLRHVGARHRAEHDPRDAIDASTQIDLTLSYRQVGRGPFVHLGVKNLADAEVWYPDQLTSYDGIGLVYPDGYPTPGRRWWLSLGYTF</sequence>
<evidence type="ECO:0000259" key="14">
    <source>
        <dbReference type="Pfam" id="PF07715"/>
    </source>
</evidence>
<evidence type="ECO:0000256" key="9">
    <source>
        <dbReference type="ARBA" id="ARBA00023170"/>
    </source>
</evidence>
<dbReference type="InterPro" id="IPR012910">
    <property type="entry name" value="Plug_dom"/>
</dbReference>
<keyword evidence="10 11" id="KW-0998">Cell outer membrane</keyword>
<comment type="caution">
    <text evidence="15">The sequence shown here is derived from an EMBL/GenBank/DDBJ whole genome shotgun (WGS) entry which is preliminary data.</text>
</comment>
<dbReference type="CDD" id="cd01347">
    <property type="entry name" value="ligand_gated_channel"/>
    <property type="match status" value="1"/>
</dbReference>
<accession>A0ABX1I5B2</accession>
<keyword evidence="4 11" id="KW-1134">Transmembrane beta strand</keyword>
<evidence type="ECO:0000256" key="11">
    <source>
        <dbReference type="PROSITE-ProRule" id="PRU01360"/>
    </source>
</evidence>
<comment type="subcellular location">
    <subcellularLocation>
        <location evidence="1 11">Cell outer membrane</location>
        <topology evidence="1 11">Multi-pass membrane protein</topology>
    </subcellularLocation>
</comment>
<dbReference type="InterPro" id="IPR000531">
    <property type="entry name" value="Beta-barrel_TonB"/>
</dbReference>
<protein>
    <submittedName>
        <fullName evidence="15">TonB-dependent receptor</fullName>
    </submittedName>
</protein>
<evidence type="ECO:0000256" key="3">
    <source>
        <dbReference type="ARBA" id="ARBA00022448"/>
    </source>
</evidence>
<dbReference type="Pfam" id="PF00593">
    <property type="entry name" value="TonB_dep_Rec_b-barrel"/>
    <property type="match status" value="1"/>
</dbReference>
<dbReference type="RefSeq" id="WP_168665795.1">
    <property type="nucleotide sequence ID" value="NZ_JAAXKX010000001.1"/>
</dbReference>
<reference evidence="15 16" key="1">
    <citation type="submission" date="2020-04" db="EMBL/GenBank/DDBJ databases">
        <title>Draft Whole-Genome sequence of Marichromatium bheemlicum DSM 18632, type strain.</title>
        <authorList>
            <person name="Kyndt J.A."/>
            <person name="Meyer T.E."/>
        </authorList>
    </citation>
    <scope>NUCLEOTIDE SEQUENCE [LARGE SCALE GENOMIC DNA]</scope>
    <source>
        <strain evidence="15 16">DSM 18632</strain>
    </source>
</reference>
<evidence type="ECO:0000256" key="4">
    <source>
        <dbReference type="ARBA" id="ARBA00022452"/>
    </source>
</evidence>
<evidence type="ECO:0000256" key="12">
    <source>
        <dbReference type="RuleBase" id="RU003357"/>
    </source>
</evidence>
<dbReference type="PROSITE" id="PS52016">
    <property type="entry name" value="TONB_DEPENDENT_REC_3"/>
    <property type="match status" value="1"/>
</dbReference>
<feature type="domain" description="TonB-dependent receptor-like beta-barrel" evidence="13">
    <location>
        <begin position="303"/>
        <end position="650"/>
    </location>
</feature>
<dbReference type="Pfam" id="PF07715">
    <property type="entry name" value="Plug"/>
    <property type="match status" value="1"/>
</dbReference>
<keyword evidence="9 15" id="KW-0675">Receptor</keyword>
<dbReference type="InterPro" id="IPR039426">
    <property type="entry name" value="TonB-dep_rcpt-like"/>
</dbReference>
<feature type="domain" description="TonB-dependent receptor plug" evidence="14">
    <location>
        <begin position="75"/>
        <end position="181"/>
    </location>
</feature>
<evidence type="ECO:0000256" key="8">
    <source>
        <dbReference type="ARBA" id="ARBA00023136"/>
    </source>
</evidence>
<dbReference type="EMBL" id="JAAXKX010000001">
    <property type="protein sequence ID" value="NKN31871.1"/>
    <property type="molecule type" value="Genomic_DNA"/>
</dbReference>
<evidence type="ECO:0000256" key="7">
    <source>
        <dbReference type="ARBA" id="ARBA00023077"/>
    </source>
</evidence>
<evidence type="ECO:0000256" key="2">
    <source>
        <dbReference type="ARBA" id="ARBA00008143"/>
    </source>
</evidence>
<name>A0ABX1I5B2_9GAMM</name>
<dbReference type="Gene3D" id="2.170.130.10">
    <property type="entry name" value="TonB-dependent receptor, plug domain"/>
    <property type="match status" value="1"/>
</dbReference>
<keyword evidence="7 12" id="KW-0798">TonB box</keyword>